<accession>A0ABP8L9A3</accession>
<dbReference type="Gene3D" id="1.10.260.40">
    <property type="entry name" value="lambda repressor-like DNA-binding domains"/>
    <property type="match status" value="1"/>
</dbReference>
<evidence type="ECO:0000313" key="2">
    <source>
        <dbReference type="EMBL" id="GAA4425018.1"/>
    </source>
</evidence>
<gene>
    <name evidence="2" type="ORF">GCM10023169_22260</name>
</gene>
<reference evidence="3" key="1">
    <citation type="journal article" date="2019" name="Int. J. Syst. Evol. Microbiol.">
        <title>The Global Catalogue of Microorganisms (GCM) 10K type strain sequencing project: providing services to taxonomists for standard genome sequencing and annotation.</title>
        <authorList>
            <consortium name="The Broad Institute Genomics Platform"/>
            <consortium name="The Broad Institute Genome Sequencing Center for Infectious Disease"/>
            <person name="Wu L."/>
            <person name="Ma J."/>
        </authorList>
    </citation>
    <scope>NUCLEOTIDE SEQUENCE [LARGE SCALE GENOMIC DNA]</scope>
    <source>
        <strain evidence="3">JCM 17810</strain>
    </source>
</reference>
<dbReference type="Proteomes" id="UP001500622">
    <property type="component" value="Unassembled WGS sequence"/>
</dbReference>
<organism evidence="2 3">
    <name type="scientific">Georgenia halophila</name>
    <dbReference type="NCBI Taxonomy" id="620889"/>
    <lineage>
        <taxon>Bacteria</taxon>
        <taxon>Bacillati</taxon>
        <taxon>Actinomycetota</taxon>
        <taxon>Actinomycetes</taxon>
        <taxon>Micrococcales</taxon>
        <taxon>Bogoriellaceae</taxon>
        <taxon>Georgenia</taxon>
    </lineage>
</organism>
<proteinExistence type="predicted"/>
<keyword evidence="3" id="KW-1185">Reference proteome</keyword>
<name>A0ABP8L9A3_9MICO</name>
<protein>
    <recommendedName>
        <fullName evidence="1">HTH cro/C1-type domain-containing protein</fullName>
    </recommendedName>
</protein>
<sequence length="110" mass="12362">MRRQLTYTWHLAELMASAGMHNSTDLLPHLKERGIELSPSQIYRLMTGRPERVSIQLLVAVCDIFDCGLEDVITYTASDQVTRKAAASPNVVDLNKTIRPKRARVIPDAD</sequence>
<comment type="caution">
    <text evidence="2">The sequence shown here is derived from an EMBL/GenBank/DDBJ whole genome shotgun (WGS) entry which is preliminary data.</text>
</comment>
<feature type="domain" description="HTH cro/C1-type" evidence="1">
    <location>
        <begin position="10"/>
        <end position="77"/>
    </location>
</feature>
<dbReference type="InterPro" id="IPR010982">
    <property type="entry name" value="Lambda_DNA-bd_dom_sf"/>
</dbReference>
<evidence type="ECO:0000259" key="1">
    <source>
        <dbReference type="Pfam" id="PF13443"/>
    </source>
</evidence>
<evidence type="ECO:0000313" key="3">
    <source>
        <dbReference type="Proteomes" id="UP001500622"/>
    </source>
</evidence>
<dbReference type="Pfam" id="PF13443">
    <property type="entry name" value="HTH_26"/>
    <property type="match status" value="1"/>
</dbReference>
<dbReference type="EMBL" id="BAABGN010000009">
    <property type="protein sequence ID" value="GAA4425018.1"/>
    <property type="molecule type" value="Genomic_DNA"/>
</dbReference>
<dbReference type="SUPFAM" id="SSF47413">
    <property type="entry name" value="lambda repressor-like DNA-binding domains"/>
    <property type="match status" value="1"/>
</dbReference>
<dbReference type="RefSeq" id="WP_345216332.1">
    <property type="nucleotide sequence ID" value="NZ_BAABGN010000009.1"/>
</dbReference>
<dbReference type="InterPro" id="IPR001387">
    <property type="entry name" value="Cro/C1-type_HTH"/>
</dbReference>